<dbReference type="OrthoDB" id="10061327at2759"/>
<dbReference type="GO" id="GO:0030031">
    <property type="term" value="P:cell projection assembly"/>
    <property type="evidence" value="ECO:0007669"/>
    <property type="project" value="TreeGrafter"/>
</dbReference>
<dbReference type="Proteomes" id="UP000595437">
    <property type="component" value="Chromosome 5"/>
</dbReference>
<dbReference type="Pfam" id="PF08397">
    <property type="entry name" value="IMD"/>
    <property type="match status" value="1"/>
</dbReference>
<dbReference type="GO" id="GO:0005543">
    <property type="term" value="F:phospholipid binding"/>
    <property type="evidence" value="ECO:0007669"/>
    <property type="project" value="TreeGrafter"/>
</dbReference>
<dbReference type="GO" id="GO:0015629">
    <property type="term" value="C:actin cytoskeleton"/>
    <property type="evidence" value="ECO:0007669"/>
    <property type="project" value="TreeGrafter"/>
</dbReference>
<gene>
    <name evidence="2" type="ORF">FKW44_008610</name>
</gene>
<protein>
    <recommendedName>
        <fullName evidence="1">IMD domain-containing protein</fullName>
    </recommendedName>
</protein>
<feature type="domain" description="IMD" evidence="1">
    <location>
        <begin position="40"/>
        <end position="80"/>
    </location>
</feature>
<reference evidence="3" key="1">
    <citation type="submission" date="2021-01" db="EMBL/GenBank/DDBJ databases">
        <title>Caligus Genome Assembly.</title>
        <authorList>
            <person name="Gallardo-Escarate C."/>
        </authorList>
    </citation>
    <scope>NUCLEOTIDE SEQUENCE [LARGE SCALE GENOMIC DNA]</scope>
</reference>
<dbReference type="InterPro" id="IPR013606">
    <property type="entry name" value="I-BAR_dom"/>
</dbReference>
<dbReference type="GO" id="GO:0007009">
    <property type="term" value="P:plasma membrane organization"/>
    <property type="evidence" value="ECO:0007669"/>
    <property type="project" value="InterPro"/>
</dbReference>
<dbReference type="PANTHER" id="PTHR15708:SF4">
    <property type="entry name" value="FI21477P1-RELATED"/>
    <property type="match status" value="1"/>
</dbReference>
<dbReference type="Gene3D" id="1.20.1270.60">
    <property type="entry name" value="Arfaptin homology (AH) domain/BAR domain"/>
    <property type="match status" value="1"/>
</dbReference>
<evidence type="ECO:0000313" key="3">
    <source>
        <dbReference type="Proteomes" id="UP000595437"/>
    </source>
</evidence>
<feature type="non-terminal residue" evidence="2">
    <location>
        <position position="1"/>
    </location>
</feature>
<name>A0A7T8QUE6_CALRO</name>
<dbReference type="GO" id="GO:0009898">
    <property type="term" value="C:cytoplasmic side of plasma membrane"/>
    <property type="evidence" value="ECO:0007669"/>
    <property type="project" value="TreeGrafter"/>
</dbReference>
<dbReference type="PANTHER" id="PTHR15708">
    <property type="entry name" value="ACTIN BUNDLING/MISSING IN METASTASIS-RELATED"/>
    <property type="match status" value="1"/>
</dbReference>
<organism evidence="2 3">
    <name type="scientific">Caligus rogercresseyi</name>
    <name type="common">Sea louse</name>
    <dbReference type="NCBI Taxonomy" id="217165"/>
    <lineage>
        <taxon>Eukaryota</taxon>
        <taxon>Metazoa</taxon>
        <taxon>Ecdysozoa</taxon>
        <taxon>Arthropoda</taxon>
        <taxon>Crustacea</taxon>
        <taxon>Multicrustacea</taxon>
        <taxon>Hexanauplia</taxon>
        <taxon>Copepoda</taxon>
        <taxon>Siphonostomatoida</taxon>
        <taxon>Caligidae</taxon>
        <taxon>Caligus</taxon>
    </lineage>
</organism>
<proteinExistence type="predicted"/>
<sequence length="80" mass="8974">MSSKRRLNLPQASIKPEMNKLDPAVVSTACVRFWRRRCTLLEEFASRAAKLHSQLKNTILSLGAFLDAFQKIADAATNAR</sequence>
<dbReference type="AlphaFoldDB" id="A0A7T8QUE6"/>
<evidence type="ECO:0000259" key="1">
    <source>
        <dbReference type="Pfam" id="PF08397"/>
    </source>
</evidence>
<keyword evidence="3" id="KW-1185">Reference proteome</keyword>
<evidence type="ECO:0000313" key="2">
    <source>
        <dbReference type="EMBL" id="QQP55431.1"/>
    </source>
</evidence>
<accession>A0A7T8QUE6</accession>
<dbReference type="InterPro" id="IPR030127">
    <property type="entry name" value="MTSS1/MTSS2"/>
</dbReference>
<dbReference type="SUPFAM" id="SSF103657">
    <property type="entry name" value="BAR/IMD domain-like"/>
    <property type="match status" value="1"/>
</dbReference>
<dbReference type="InterPro" id="IPR027267">
    <property type="entry name" value="AH/BAR_dom_sf"/>
</dbReference>
<dbReference type="GO" id="GO:0003779">
    <property type="term" value="F:actin binding"/>
    <property type="evidence" value="ECO:0007669"/>
    <property type="project" value="InterPro"/>
</dbReference>
<dbReference type="EMBL" id="CP045894">
    <property type="protein sequence ID" value="QQP55431.1"/>
    <property type="molecule type" value="Genomic_DNA"/>
</dbReference>